<gene>
    <name evidence="1" type="ORF">WR31_09850</name>
</gene>
<dbReference type="EMBL" id="LASD01000003">
    <property type="protein sequence ID" value="KKL42263.1"/>
    <property type="molecule type" value="Genomic_DNA"/>
</dbReference>
<organism evidence="1 2">
    <name type="scientific">Burkholderia contaminans LMG 23361</name>
    <dbReference type="NCBI Taxonomy" id="1334628"/>
    <lineage>
        <taxon>Bacteria</taxon>
        <taxon>Pseudomonadati</taxon>
        <taxon>Pseudomonadota</taxon>
        <taxon>Betaproteobacteria</taxon>
        <taxon>Burkholderiales</taxon>
        <taxon>Burkholderiaceae</taxon>
        <taxon>Burkholderia</taxon>
        <taxon>Burkholderia cepacia complex</taxon>
    </lineage>
</organism>
<dbReference type="AlphaFoldDB" id="A0ABD4AXZ0"/>
<comment type="caution">
    <text evidence="1">The sequence shown here is derived from an EMBL/GenBank/DDBJ whole genome shotgun (WGS) entry which is preliminary data.</text>
</comment>
<sequence length="63" mass="6507">MRTQRFGGPTAARSRAAPLVVAAEAARDTTGDEAAVTACSALLAPISLAAARRAQPLDRSRML</sequence>
<accession>A0ABD4AXZ0</accession>
<protein>
    <submittedName>
        <fullName evidence="1">Uncharacterized protein</fullName>
    </submittedName>
</protein>
<proteinExistence type="predicted"/>
<dbReference type="Proteomes" id="UP000034400">
    <property type="component" value="Unassembled WGS sequence"/>
</dbReference>
<reference evidence="1 2" key="1">
    <citation type="submission" date="2015-03" db="EMBL/GenBank/DDBJ databases">
        <title>Draft genome sequences of the Burkholderia contaminans strains LMG 23361 and FFH2055 and Burkholderia cenocepacia K56-2.</title>
        <authorList>
            <person name="Bloodworth R.A."/>
            <person name="Selin C."/>
            <person name="Lopez De Volder M.A."/>
            <person name="Degrossi J."/>
            <person name="Drevinek P."/>
            <person name="Galanternik L."/>
            <person name="Cardona S.T."/>
        </authorList>
    </citation>
    <scope>NUCLEOTIDE SEQUENCE [LARGE SCALE GENOMIC DNA]</scope>
    <source>
        <strain evidence="1 2">LMG 23361</strain>
    </source>
</reference>
<name>A0ABD4AXZ0_9BURK</name>
<evidence type="ECO:0000313" key="1">
    <source>
        <dbReference type="EMBL" id="KKL42263.1"/>
    </source>
</evidence>
<evidence type="ECO:0000313" key="2">
    <source>
        <dbReference type="Proteomes" id="UP000034400"/>
    </source>
</evidence>